<dbReference type="EMBL" id="WJXA01000542">
    <property type="protein sequence ID" value="KAF7112279.1"/>
    <property type="molecule type" value="Genomic_DNA"/>
</dbReference>
<feature type="domain" description="Reverse transcriptase/retrotransposon-derived protein RNase H-like" evidence="1">
    <location>
        <begin position="236"/>
        <end position="285"/>
    </location>
</feature>
<dbReference type="CDD" id="cd00303">
    <property type="entry name" value="retropepsin_like"/>
    <property type="match status" value="1"/>
</dbReference>
<dbReference type="InterPro" id="IPR043128">
    <property type="entry name" value="Rev_trsase/Diguanyl_cyclase"/>
</dbReference>
<dbReference type="OrthoDB" id="1909920at2759"/>
<dbReference type="SUPFAM" id="SSF56672">
    <property type="entry name" value="DNA/RNA polymerases"/>
    <property type="match status" value="1"/>
</dbReference>
<dbReference type="Pfam" id="PF17919">
    <property type="entry name" value="RT_RNaseH_2"/>
    <property type="match status" value="1"/>
</dbReference>
<reference evidence="2" key="1">
    <citation type="submission" date="2019-11" db="EMBL/GenBank/DDBJ databases">
        <authorList>
            <person name="Liu Y."/>
            <person name="Hou J."/>
            <person name="Li T.-Q."/>
            <person name="Guan C.-H."/>
            <person name="Wu X."/>
            <person name="Wu H.-Z."/>
            <person name="Ling F."/>
            <person name="Zhang R."/>
            <person name="Shi X.-G."/>
            <person name="Ren J.-P."/>
            <person name="Chen E.-F."/>
            <person name="Sun J.-M."/>
        </authorList>
    </citation>
    <scope>NUCLEOTIDE SEQUENCE</scope>
    <source>
        <strain evidence="2">Adult_tree_wgs_1</strain>
        <tissue evidence="2">Leaves</tissue>
    </source>
</reference>
<dbReference type="InterPro" id="IPR051320">
    <property type="entry name" value="Viral_Replic_Matur_Polypro"/>
</dbReference>
<accession>A0A834L3N0</accession>
<proteinExistence type="predicted"/>
<dbReference type="PANTHER" id="PTHR33064">
    <property type="entry name" value="POL PROTEIN"/>
    <property type="match status" value="1"/>
</dbReference>
<dbReference type="FunFam" id="3.30.70.270:FF:000020">
    <property type="entry name" value="Transposon Tf2-6 polyprotein-like Protein"/>
    <property type="match status" value="1"/>
</dbReference>
<evidence type="ECO:0000313" key="2">
    <source>
        <dbReference type="EMBL" id="KAF7112279.1"/>
    </source>
</evidence>
<keyword evidence="3" id="KW-1185">Reference proteome</keyword>
<comment type="caution">
    <text evidence="2">The sequence shown here is derived from an EMBL/GenBank/DDBJ whole genome shotgun (WGS) entry which is preliminary data.</text>
</comment>
<protein>
    <recommendedName>
        <fullName evidence="1">Reverse transcriptase/retrotransposon-derived protein RNase H-like domain-containing protein</fullName>
    </recommendedName>
</protein>
<dbReference type="Gene3D" id="3.30.70.270">
    <property type="match status" value="1"/>
</dbReference>
<name>A0A834L3N0_RHOSS</name>
<evidence type="ECO:0000313" key="3">
    <source>
        <dbReference type="Proteomes" id="UP000626092"/>
    </source>
</evidence>
<dbReference type="PANTHER" id="PTHR33064:SF37">
    <property type="entry name" value="RIBONUCLEASE H"/>
    <property type="match status" value="1"/>
</dbReference>
<organism evidence="2 3">
    <name type="scientific">Rhododendron simsii</name>
    <name type="common">Sims's rhododendron</name>
    <dbReference type="NCBI Taxonomy" id="118357"/>
    <lineage>
        <taxon>Eukaryota</taxon>
        <taxon>Viridiplantae</taxon>
        <taxon>Streptophyta</taxon>
        <taxon>Embryophyta</taxon>
        <taxon>Tracheophyta</taxon>
        <taxon>Spermatophyta</taxon>
        <taxon>Magnoliopsida</taxon>
        <taxon>eudicotyledons</taxon>
        <taxon>Gunneridae</taxon>
        <taxon>Pentapetalae</taxon>
        <taxon>asterids</taxon>
        <taxon>Ericales</taxon>
        <taxon>Ericaceae</taxon>
        <taxon>Ericoideae</taxon>
        <taxon>Rhodoreae</taxon>
        <taxon>Rhododendron</taxon>
    </lineage>
</organism>
<sequence length="294" mass="32618">MRVGIQNQCINDELQCWIRLPTLFRSVKPVIDSGSTHNFVESGIAKSSGQLVEATSELPVTVADGTKLCSKGLCPTFTWEMQGETFSAEFQVNAQPFLLKGNTSCKVEQVSTKQMNKTLQQTTQGYVFQLYSLTAAVEEPEVHPDIAAILHDFDDVFMEPKSLPPQRNIDHRIPLQQGVAADPVKVRAMQDWPTPTTVKSLRGFLGLTGYYRRFVQSYGKICAPLTQLLKKDAFGWNEEANKAFNQLKQAMITTLVLALPNYNMDFTLECDASGKGIGAVLMQEGTLLHLSVKP</sequence>
<dbReference type="AlphaFoldDB" id="A0A834L3N0"/>
<gene>
    <name evidence="2" type="ORF">RHSIM_RhsimUnG0245500</name>
</gene>
<dbReference type="InterPro" id="IPR041577">
    <property type="entry name" value="RT_RNaseH_2"/>
</dbReference>
<dbReference type="InterPro" id="IPR043502">
    <property type="entry name" value="DNA/RNA_pol_sf"/>
</dbReference>
<evidence type="ECO:0000259" key="1">
    <source>
        <dbReference type="Pfam" id="PF17919"/>
    </source>
</evidence>
<dbReference type="Proteomes" id="UP000626092">
    <property type="component" value="Unassembled WGS sequence"/>
</dbReference>